<protein>
    <submittedName>
        <fullName evidence="2">Uncharacterized protein</fullName>
    </submittedName>
</protein>
<keyword evidence="1" id="KW-0472">Membrane</keyword>
<dbReference type="Proteomes" id="UP001469553">
    <property type="component" value="Unassembled WGS sequence"/>
</dbReference>
<keyword evidence="3" id="KW-1185">Reference proteome</keyword>
<organism evidence="2 3">
    <name type="scientific">Ameca splendens</name>
    <dbReference type="NCBI Taxonomy" id="208324"/>
    <lineage>
        <taxon>Eukaryota</taxon>
        <taxon>Metazoa</taxon>
        <taxon>Chordata</taxon>
        <taxon>Craniata</taxon>
        <taxon>Vertebrata</taxon>
        <taxon>Euteleostomi</taxon>
        <taxon>Actinopterygii</taxon>
        <taxon>Neopterygii</taxon>
        <taxon>Teleostei</taxon>
        <taxon>Neoteleostei</taxon>
        <taxon>Acanthomorphata</taxon>
        <taxon>Ovalentaria</taxon>
        <taxon>Atherinomorphae</taxon>
        <taxon>Cyprinodontiformes</taxon>
        <taxon>Goodeidae</taxon>
        <taxon>Ameca</taxon>
    </lineage>
</organism>
<accession>A0ABV0Y0Z6</accession>
<gene>
    <name evidence="2" type="ORF">AMECASPLE_011074</name>
</gene>
<proteinExistence type="predicted"/>
<name>A0ABV0Y0Z6_9TELE</name>
<evidence type="ECO:0000256" key="1">
    <source>
        <dbReference type="SAM" id="Phobius"/>
    </source>
</evidence>
<keyword evidence="1" id="KW-0812">Transmembrane</keyword>
<evidence type="ECO:0000313" key="2">
    <source>
        <dbReference type="EMBL" id="MEQ2287314.1"/>
    </source>
</evidence>
<dbReference type="EMBL" id="JAHRIP010019468">
    <property type="protein sequence ID" value="MEQ2287314.1"/>
    <property type="molecule type" value="Genomic_DNA"/>
</dbReference>
<feature type="transmembrane region" description="Helical" evidence="1">
    <location>
        <begin position="52"/>
        <end position="72"/>
    </location>
</feature>
<keyword evidence="1" id="KW-1133">Transmembrane helix</keyword>
<sequence>MQENEKKSSTNYTGNVGRTSWFIHCRIISLPWLRRNTTCGLDKELSLQQVSAVHPCFLWNCNVSFLFVYFAALHITRMLPETRLFTSLFVFRCTHINLLLMMSNSADVLRSNFLT</sequence>
<comment type="caution">
    <text evidence="2">The sequence shown here is derived from an EMBL/GenBank/DDBJ whole genome shotgun (WGS) entry which is preliminary data.</text>
</comment>
<evidence type="ECO:0000313" key="3">
    <source>
        <dbReference type="Proteomes" id="UP001469553"/>
    </source>
</evidence>
<reference evidence="2 3" key="1">
    <citation type="submission" date="2021-06" db="EMBL/GenBank/DDBJ databases">
        <authorList>
            <person name="Palmer J.M."/>
        </authorList>
    </citation>
    <scope>NUCLEOTIDE SEQUENCE [LARGE SCALE GENOMIC DNA]</scope>
    <source>
        <strain evidence="2 3">AS_MEX2019</strain>
        <tissue evidence="2">Muscle</tissue>
    </source>
</reference>